<feature type="compositionally biased region" description="Polar residues" evidence="1">
    <location>
        <begin position="115"/>
        <end position="128"/>
    </location>
</feature>
<dbReference type="Ensembl" id="ENSSSCT00065023210.1">
    <property type="protein sequence ID" value="ENSSSCP00065009443.1"/>
    <property type="gene ID" value="ENSSSCG00065017476.1"/>
</dbReference>
<evidence type="ECO:0000256" key="1">
    <source>
        <dbReference type="SAM" id="MobiDB-lite"/>
    </source>
</evidence>
<sequence>MSALRWPQPSQEVGALRGPPQGAWSDYLEEPGPPRNACSHPVWSADEEPKDGDSSVSSGRLSGSSGGHESGTFPRGPWKERTPQVLGPSRRPRESSPRLEQLRGKIRAQARRQASCASLGTSTPSSASHLYKTPTPAARRKARKPAKPPPALAFPGSGIQSESESGVEDKATPSQGREHSRVSRRQPSVPWENPKSRKSRSCKSEKAPKPPPPRRTAKDTGRVGPLGAGRAWGQEVVVQAEDTGMWRVSGVGMAGTALVVPRKGRQGPDGTRGTGGQTAFSSLDELWPFRWLRRQEVWLMDECPEAWFGTLTPGRDSCLP</sequence>
<evidence type="ECO:0000313" key="2">
    <source>
        <dbReference type="Ensembl" id="ENSSSCP00065009443.1"/>
    </source>
</evidence>
<dbReference type="InterPro" id="IPR028750">
    <property type="entry name" value="CEP350/CC187"/>
</dbReference>
<accession>A0A8D1XQE5</accession>
<proteinExistence type="predicted"/>
<dbReference type="GO" id="GO:0008017">
    <property type="term" value="F:microtubule binding"/>
    <property type="evidence" value="ECO:0007669"/>
    <property type="project" value="InterPro"/>
</dbReference>
<evidence type="ECO:0000313" key="3">
    <source>
        <dbReference type="Proteomes" id="UP000694725"/>
    </source>
</evidence>
<dbReference type="PANTHER" id="PTHR13958">
    <property type="entry name" value="CENTROSOME-ASSOCIATED PROTEIN 350"/>
    <property type="match status" value="1"/>
</dbReference>
<dbReference type="Proteomes" id="UP000694725">
    <property type="component" value="Unplaced"/>
</dbReference>
<organism evidence="2 3">
    <name type="scientific">Sus scrofa</name>
    <name type="common">Pig</name>
    <dbReference type="NCBI Taxonomy" id="9823"/>
    <lineage>
        <taxon>Eukaryota</taxon>
        <taxon>Metazoa</taxon>
        <taxon>Chordata</taxon>
        <taxon>Craniata</taxon>
        <taxon>Vertebrata</taxon>
        <taxon>Euteleostomi</taxon>
        <taxon>Mammalia</taxon>
        <taxon>Eutheria</taxon>
        <taxon>Laurasiatheria</taxon>
        <taxon>Artiodactyla</taxon>
        <taxon>Suina</taxon>
        <taxon>Suidae</taxon>
        <taxon>Sus</taxon>
    </lineage>
</organism>
<feature type="region of interest" description="Disordered" evidence="1">
    <location>
        <begin position="1"/>
        <end position="228"/>
    </location>
</feature>
<dbReference type="PANTHER" id="PTHR13958:SF5">
    <property type="entry name" value="COILED-COIL DOMAIN-CONTAINING PROTEIN 187"/>
    <property type="match status" value="1"/>
</dbReference>
<feature type="compositionally biased region" description="Basic and acidic residues" evidence="1">
    <location>
        <begin position="167"/>
        <end position="181"/>
    </location>
</feature>
<name>A0A8D1XQE5_PIG</name>
<dbReference type="GO" id="GO:0034453">
    <property type="term" value="P:microtubule anchoring"/>
    <property type="evidence" value="ECO:0007669"/>
    <property type="project" value="InterPro"/>
</dbReference>
<dbReference type="AlphaFoldDB" id="A0A8D1XQE5"/>
<feature type="compositionally biased region" description="Low complexity" evidence="1">
    <location>
        <begin position="54"/>
        <end position="63"/>
    </location>
</feature>
<dbReference type="GO" id="GO:0005813">
    <property type="term" value="C:centrosome"/>
    <property type="evidence" value="ECO:0007669"/>
    <property type="project" value="InterPro"/>
</dbReference>
<protein>
    <submittedName>
        <fullName evidence="2">Uncharacterized protein</fullName>
    </submittedName>
</protein>
<reference evidence="2" key="1">
    <citation type="submission" date="2025-08" db="UniProtKB">
        <authorList>
            <consortium name="Ensembl"/>
        </authorList>
    </citation>
    <scope>IDENTIFICATION</scope>
</reference>
<feature type="compositionally biased region" description="Basic and acidic residues" evidence="1">
    <location>
        <begin position="91"/>
        <end position="103"/>
    </location>
</feature>